<keyword evidence="8" id="KW-1185">Reference proteome</keyword>
<dbReference type="InterPro" id="IPR002934">
    <property type="entry name" value="Polymerase_NTP_transf_dom"/>
</dbReference>
<organism evidence="7 8">
    <name type="scientific">Lactiplantibacillus garii</name>
    <dbReference type="NCBI Taxonomy" id="2306423"/>
    <lineage>
        <taxon>Bacteria</taxon>
        <taxon>Bacillati</taxon>
        <taxon>Bacillota</taxon>
        <taxon>Bacilli</taxon>
        <taxon>Lactobacillales</taxon>
        <taxon>Lactobacillaceae</taxon>
        <taxon>Lactiplantibacillus</taxon>
    </lineage>
</organism>
<keyword evidence="4" id="KW-0067">ATP-binding</keyword>
<dbReference type="InterPro" id="IPR024172">
    <property type="entry name" value="AadA/Aad9"/>
</dbReference>
<evidence type="ECO:0000256" key="1">
    <source>
        <dbReference type="ARBA" id="ARBA00022679"/>
    </source>
</evidence>
<dbReference type="Pfam" id="PF13427">
    <property type="entry name" value="AadA_C"/>
    <property type="match status" value="1"/>
</dbReference>
<gene>
    <name evidence="7" type="ORF">D1831_10855</name>
</gene>
<keyword evidence="2 4" id="KW-0046">Antibiotic resistance</keyword>
<evidence type="ECO:0000313" key="7">
    <source>
        <dbReference type="EMBL" id="RRK09799.1"/>
    </source>
</evidence>
<evidence type="ECO:0000256" key="2">
    <source>
        <dbReference type="ARBA" id="ARBA00023251"/>
    </source>
</evidence>
<feature type="domain" description="Polymerase nucleotidyl transferase" evidence="5">
    <location>
        <begin position="23"/>
        <end position="57"/>
    </location>
</feature>
<dbReference type="RefSeq" id="WP_125072943.1">
    <property type="nucleotide sequence ID" value="NZ_QWZQ01000039.1"/>
</dbReference>
<keyword evidence="1 4" id="KW-0808">Transferase</keyword>
<dbReference type="OrthoDB" id="5643411at2"/>
<dbReference type="Proteomes" id="UP000283633">
    <property type="component" value="Unassembled WGS sequence"/>
</dbReference>
<dbReference type="GO" id="GO:0046677">
    <property type="term" value="P:response to antibiotic"/>
    <property type="evidence" value="ECO:0007669"/>
    <property type="project" value="UniProtKB-KW"/>
</dbReference>
<proteinExistence type="predicted"/>
<dbReference type="CDD" id="cd05403">
    <property type="entry name" value="NT_KNTase_like"/>
    <property type="match status" value="1"/>
</dbReference>
<evidence type="ECO:0000259" key="5">
    <source>
        <dbReference type="Pfam" id="PF01909"/>
    </source>
</evidence>
<dbReference type="SUPFAM" id="SSF81301">
    <property type="entry name" value="Nucleotidyltransferase"/>
    <property type="match status" value="1"/>
</dbReference>
<comment type="caution">
    <text evidence="7">The sequence shown here is derived from an EMBL/GenBank/DDBJ whole genome shotgun (WGS) entry which is preliminary data.</text>
</comment>
<dbReference type="AlphaFoldDB" id="A0A3R8KKF1"/>
<keyword evidence="4" id="KW-0547">Nucleotide-binding</keyword>
<reference evidence="7 8" key="1">
    <citation type="submission" date="2018-08" db="EMBL/GenBank/DDBJ databases">
        <title>Genome Lactobacillus garii FI11369.</title>
        <authorList>
            <person name="Diaz M."/>
            <person name="Narbad A."/>
        </authorList>
    </citation>
    <scope>NUCLEOTIDE SEQUENCE [LARGE SCALE GENOMIC DNA]</scope>
    <source>
        <strain evidence="7 8">FI11369</strain>
    </source>
</reference>
<evidence type="ECO:0000313" key="8">
    <source>
        <dbReference type="Proteomes" id="UP000283633"/>
    </source>
</evidence>
<dbReference type="GO" id="GO:0005524">
    <property type="term" value="F:ATP binding"/>
    <property type="evidence" value="ECO:0007669"/>
    <property type="project" value="UniProtKB-KW"/>
</dbReference>
<evidence type="ECO:0000256" key="4">
    <source>
        <dbReference type="PIRNR" id="PIRNR000819"/>
    </source>
</evidence>
<evidence type="ECO:0000259" key="6">
    <source>
        <dbReference type="Pfam" id="PF13427"/>
    </source>
</evidence>
<dbReference type="InterPro" id="IPR025184">
    <property type="entry name" value="AadA_C"/>
</dbReference>
<dbReference type="GO" id="GO:0070566">
    <property type="term" value="F:adenylyltransferase activity"/>
    <property type="evidence" value="ECO:0007669"/>
    <property type="project" value="InterPro"/>
</dbReference>
<feature type="domain" description="Adenylyltransferase AadA C-terminal" evidence="6">
    <location>
        <begin position="149"/>
        <end position="250"/>
    </location>
</feature>
<keyword evidence="4" id="KW-0548">Nucleotidyltransferase</keyword>
<dbReference type="Gene3D" id="3.30.460.10">
    <property type="entry name" value="Beta Polymerase, domain 2"/>
    <property type="match status" value="1"/>
</dbReference>
<evidence type="ECO:0000256" key="3">
    <source>
        <dbReference type="ARBA" id="ARBA00047831"/>
    </source>
</evidence>
<dbReference type="Pfam" id="PF01909">
    <property type="entry name" value="NTP_transf_2"/>
    <property type="match status" value="1"/>
</dbReference>
<dbReference type="InterPro" id="IPR043519">
    <property type="entry name" value="NT_sf"/>
</dbReference>
<sequence length="255" mass="28600">MTTTDELLTRLKQSYATVLANNLVGIYLHGSYVLGGYNPQVSDLDYVIVVEQPLTLRTKQELMTVTLDQLWPLAPKKGLEFHVLLRSAVTTFHAPCPFDFHFSKYHYDHYVKNPKRYLQEMQGTDPDLAAHLTIIKRYGQTLVGPAIDQVFGPVAAKDYWDSLMFDIEDAQTAIFAEPVYVVLNLCRVLAYHQEQLILSKAAGGAWGLENLPAAFHPLITAAIQAYSGQTKKQLQCGTSSDLMNYADWMLAAIND</sequence>
<accession>A0A3R8KKF1</accession>
<dbReference type="PIRSF" id="PIRSF000819">
    <property type="entry name" value="Streptomycin_3-adenylyltransf"/>
    <property type="match status" value="1"/>
</dbReference>
<name>A0A3R8KKF1_9LACO</name>
<dbReference type="EMBL" id="QWZQ01000039">
    <property type="protein sequence ID" value="RRK09799.1"/>
    <property type="molecule type" value="Genomic_DNA"/>
</dbReference>
<comment type="catalytic activity">
    <reaction evidence="3 4">
        <text>spectinomycin + ATP = 9-O-adenylylspectinomycin + diphosphate</text>
        <dbReference type="Rhea" id="RHEA:63228"/>
        <dbReference type="ChEBI" id="CHEBI:30616"/>
        <dbReference type="ChEBI" id="CHEBI:33019"/>
        <dbReference type="ChEBI" id="CHEBI:146260"/>
        <dbReference type="ChEBI" id="CHEBI:146261"/>
    </reaction>
</comment>
<protein>
    <recommendedName>
        <fullName evidence="4">Spectinomycin 9-adenylyltransferase</fullName>
    </recommendedName>
</protein>